<evidence type="ECO:0000313" key="3">
    <source>
        <dbReference type="EMBL" id="GKT40582.1"/>
    </source>
</evidence>
<dbReference type="Proteomes" id="UP001055115">
    <property type="component" value="Unassembled WGS sequence"/>
</dbReference>
<dbReference type="CDD" id="cd07379">
    <property type="entry name" value="MPP_239FB"/>
    <property type="match status" value="1"/>
</dbReference>
<evidence type="ECO:0000259" key="2">
    <source>
        <dbReference type="Pfam" id="PF00149"/>
    </source>
</evidence>
<evidence type="ECO:0000256" key="1">
    <source>
        <dbReference type="SAM" id="MobiDB-lite"/>
    </source>
</evidence>
<name>A0AA37NT89_9PEZI</name>
<dbReference type="GO" id="GO:0016787">
    <property type="term" value="F:hydrolase activity"/>
    <property type="evidence" value="ECO:0007669"/>
    <property type="project" value="InterPro"/>
</dbReference>
<dbReference type="PANTHER" id="PTHR12905">
    <property type="entry name" value="METALLOPHOSPHOESTERASE"/>
    <property type="match status" value="1"/>
</dbReference>
<feature type="compositionally biased region" description="Basic and acidic residues" evidence="1">
    <location>
        <begin position="360"/>
        <end position="371"/>
    </location>
</feature>
<accession>A0AA37NT89</accession>
<dbReference type="SUPFAM" id="SSF56300">
    <property type="entry name" value="Metallo-dependent phosphatases"/>
    <property type="match status" value="1"/>
</dbReference>
<dbReference type="RefSeq" id="XP_049122932.1">
    <property type="nucleotide sequence ID" value="XM_049266975.1"/>
</dbReference>
<proteinExistence type="predicted"/>
<dbReference type="InterPro" id="IPR029052">
    <property type="entry name" value="Metallo-depent_PP-like"/>
</dbReference>
<dbReference type="Pfam" id="PF00149">
    <property type="entry name" value="Metallophos"/>
    <property type="match status" value="1"/>
</dbReference>
<comment type="caution">
    <text evidence="3">The sequence shown here is derived from an EMBL/GenBank/DDBJ whole genome shotgun (WGS) entry which is preliminary data.</text>
</comment>
<feature type="region of interest" description="Disordered" evidence="1">
    <location>
        <begin position="335"/>
        <end position="371"/>
    </location>
</feature>
<evidence type="ECO:0000313" key="4">
    <source>
        <dbReference type="Proteomes" id="UP001055115"/>
    </source>
</evidence>
<reference evidence="3 4" key="1">
    <citation type="submission" date="2022-03" db="EMBL/GenBank/DDBJ databases">
        <title>Genome data of Colletotrichum spp.</title>
        <authorList>
            <person name="Utami Y.D."/>
            <person name="Hiruma K."/>
        </authorList>
    </citation>
    <scope>NUCLEOTIDE SEQUENCE [LARGE SCALE GENOMIC DNA]</scope>
    <source>
        <strain evidence="3 4">MAFF 239500</strain>
    </source>
</reference>
<keyword evidence="4" id="KW-1185">Reference proteome</keyword>
<dbReference type="PANTHER" id="PTHR12905:SF0">
    <property type="entry name" value="CALCINEURIN-LIKE PHOSPHOESTERASE DOMAIN-CONTAINING PROTEIN"/>
    <property type="match status" value="1"/>
</dbReference>
<dbReference type="Gene3D" id="3.60.21.10">
    <property type="match status" value="1"/>
</dbReference>
<organism evidence="3 4">
    <name type="scientific">Colletotrichum spaethianum</name>
    <dbReference type="NCBI Taxonomy" id="700344"/>
    <lineage>
        <taxon>Eukaryota</taxon>
        <taxon>Fungi</taxon>
        <taxon>Dikarya</taxon>
        <taxon>Ascomycota</taxon>
        <taxon>Pezizomycotina</taxon>
        <taxon>Sordariomycetes</taxon>
        <taxon>Hypocreomycetidae</taxon>
        <taxon>Glomerellales</taxon>
        <taxon>Glomerellaceae</taxon>
        <taxon>Colletotrichum</taxon>
        <taxon>Colletotrichum spaethianum species complex</taxon>
    </lineage>
</organism>
<dbReference type="InterPro" id="IPR004843">
    <property type="entry name" value="Calcineurin-like_PHP"/>
</dbReference>
<gene>
    <name evidence="3" type="ORF">ColSpa_00763</name>
</gene>
<dbReference type="AlphaFoldDB" id="A0AA37NT89"/>
<sequence length="371" mass="40969">MATTVETKILIISDTHGLSFSRDATPKERFDVAIHCGDLTDHSKVDEYEETLKLLHKINAPLKLVIAGNHDFSLDSSALHNMIAEANQRYEEPLDSSLVNKEFGGDGKIREMFQKARSSGVRFLDEGTYQFTLQNEGVLKVYASPYIPGTEAWAFQFAGAHDFNIEKGTDIAITHGPPHGIFDISGDKKRIGCPQLFRAVAKSQPKIHCFGHVHGGWGAKLVAWRKQIPETPTHMSAIDNASSVVLENLGRHNEPEDIMRARKERFEQYRSQGYCGTSHGMGDEHPLKAGYTLFVNAAIEDGGTLARPPWLVQVDLETAKLGDLAGTLHENTVHPANTQSAFAPLGSGKSAKRKYGSDSTTEKTYKNLRLE</sequence>
<feature type="domain" description="Calcineurin-like phosphoesterase" evidence="2">
    <location>
        <begin position="8"/>
        <end position="215"/>
    </location>
</feature>
<dbReference type="GeneID" id="73321565"/>
<dbReference type="EMBL" id="BQXU01000001">
    <property type="protein sequence ID" value="GKT40582.1"/>
    <property type="molecule type" value="Genomic_DNA"/>
</dbReference>
<dbReference type="InterPro" id="IPR051693">
    <property type="entry name" value="UPF0046_metallophosphoest"/>
</dbReference>
<protein>
    <submittedName>
        <fullName evidence="3">Metallophosphoesterase domain-containing protein 1</fullName>
    </submittedName>
</protein>